<dbReference type="SUPFAM" id="SSF89562">
    <property type="entry name" value="RraA-like"/>
    <property type="match status" value="1"/>
</dbReference>
<evidence type="ECO:0000256" key="2">
    <source>
        <dbReference type="ARBA" id="ARBA00016549"/>
    </source>
</evidence>
<feature type="binding site" evidence="5">
    <location>
        <position position="121"/>
    </location>
    <ligand>
        <name>Mg(2+)</name>
        <dbReference type="ChEBI" id="CHEBI:18420"/>
    </ligand>
</feature>
<evidence type="ECO:0000313" key="7">
    <source>
        <dbReference type="Proteomes" id="UP000203589"/>
    </source>
</evidence>
<organism evidence="6 7">
    <name type="scientific">Antarctobacter heliothermus</name>
    <dbReference type="NCBI Taxonomy" id="74033"/>
    <lineage>
        <taxon>Bacteria</taxon>
        <taxon>Pseudomonadati</taxon>
        <taxon>Pseudomonadota</taxon>
        <taxon>Alphaproteobacteria</taxon>
        <taxon>Rhodobacterales</taxon>
        <taxon>Roseobacteraceae</taxon>
        <taxon>Antarctobacter</taxon>
    </lineage>
</organism>
<dbReference type="GO" id="GO:0016829">
    <property type="term" value="F:lyase activity"/>
    <property type="evidence" value="ECO:0007669"/>
    <property type="project" value="UniProtKB-KW"/>
</dbReference>
<evidence type="ECO:0000256" key="1">
    <source>
        <dbReference type="ARBA" id="ARBA00001968"/>
    </source>
</evidence>
<comment type="cofactor">
    <cofactor evidence="1">
        <name>a divalent metal cation</name>
        <dbReference type="ChEBI" id="CHEBI:60240"/>
    </cofactor>
</comment>
<dbReference type="Proteomes" id="UP000203589">
    <property type="component" value="Chromosome"/>
</dbReference>
<keyword evidence="6" id="KW-0456">Lyase</keyword>
<feature type="binding site" evidence="5">
    <location>
        <position position="120"/>
    </location>
    <ligand>
        <name>substrate</name>
    </ligand>
</feature>
<dbReference type="Gene3D" id="3.50.30.40">
    <property type="entry name" value="Ribonuclease E inhibitor RraA/RraA-like"/>
    <property type="match status" value="1"/>
</dbReference>
<keyword evidence="5" id="KW-0460">Magnesium</keyword>
<accession>A0A222E5R0</accession>
<dbReference type="InterPro" id="IPR005493">
    <property type="entry name" value="RraA/RraA-like"/>
</dbReference>
<evidence type="ECO:0000256" key="3">
    <source>
        <dbReference type="ARBA" id="ARBA00029596"/>
    </source>
</evidence>
<dbReference type="PANTHER" id="PTHR33254:SF4">
    <property type="entry name" value="4-HYDROXY-4-METHYL-2-OXOGLUTARATE ALDOLASE 3-RELATED"/>
    <property type="match status" value="1"/>
</dbReference>
<evidence type="ECO:0000313" key="6">
    <source>
        <dbReference type="EMBL" id="ASP21328.1"/>
    </source>
</evidence>
<gene>
    <name evidence="6" type="ORF">ANTHELSMS3_02669</name>
</gene>
<keyword evidence="5" id="KW-0479">Metal-binding</keyword>
<reference evidence="6 7" key="1">
    <citation type="submission" date="2017-07" db="EMBL/GenBank/DDBJ databases">
        <title>Genome Sequence of Antarctobacter heliothermus Strain SMS3 Isolated from a culture of the Diatom Skeletonema marinoi.</title>
        <authorList>
            <person name="Topel M."/>
            <person name="Pinder M.I.M."/>
            <person name="Johansson O.N."/>
            <person name="Kourtchenko O."/>
            <person name="Godhe A."/>
            <person name="Clarke A.K."/>
        </authorList>
    </citation>
    <scope>NUCLEOTIDE SEQUENCE [LARGE SCALE GENOMIC DNA]</scope>
    <source>
        <strain evidence="6 7">SMS3</strain>
    </source>
</reference>
<comment type="cofactor">
    <cofactor evidence="5">
        <name>Mg(2+)</name>
        <dbReference type="ChEBI" id="CHEBI:18420"/>
    </cofactor>
</comment>
<protein>
    <recommendedName>
        <fullName evidence="2">Putative 4-hydroxy-4-methyl-2-oxoglutarate aldolase</fullName>
    </recommendedName>
    <alternativeName>
        <fullName evidence="3">Regulator of ribonuclease activity homolog</fullName>
    </alternativeName>
    <alternativeName>
        <fullName evidence="4">RraA-like protein</fullName>
    </alternativeName>
</protein>
<name>A0A222E5R0_9RHOB</name>
<keyword evidence="7" id="KW-1185">Reference proteome</keyword>
<dbReference type="GO" id="GO:0046872">
    <property type="term" value="F:metal ion binding"/>
    <property type="evidence" value="ECO:0007669"/>
    <property type="project" value="UniProtKB-KW"/>
</dbReference>
<evidence type="ECO:0000256" key="5">
    <source>
        <dbReference type="PIRSR" id="PIRSR605493-1"/>
    </source>
</evidence>
<evidence type="ECO:0000256" key="4">
    <source>
        <dbReference type="ARBA" id="ARBA00030169"/>
    </source>
</evidence>
<dbReference type="OrthoDB" id="9812532at2"/>
<dbReference type="AlphaFoldDB" id="A0A222E5R0"/>
<dbReference type="RefSeq" id="WP_094035257.1">
    <property type="nucleotide sequence ID" value="NZ_CP022540.1"/>
</dbReference>
<dbReference type="PANTHER" id="PTHR33254">
    <property type="entry name" value="4-HYDROXY-4-METHYL-2-OXOGLUTARATE ALDOLASE 3-RELATED"/>
    <property type="match status" value="1"/>
</dbReference>
<dbReference type="Pfam" id="PF03737">
    <property type="entry name" value="RraA-like"/>
    <property type="match status" value="1"/>
</dbReference>
<dbReference type="EMBL" id="CP022540">
    <property type="protein sequence ID" value="ASP21328.1"/>
    <property type="molecule type" value="Genomic_DNA"/>
</dbReference>
<dbReference type="InterPro" id="IPR036704">
    <property type="entry name" value="RraA/RraA-like_sf"/>
</dbReference>
<proteinExistence type="predicted"/>
<sequence length="226" mass="23843">MSIGFQVRSRQRCVSDENAQRAKNFPVANISDCMSRMFAGGPQLRPIHEGGKVLAGPALTVRCRPGDNLMVHHALDIAKPGDVIVVDAAGDLTSAIMGEIMAAVALKNGVAGMVINGAIRDASEIRRMGLILYAAGITHRGPYKDGPGEINTPIAFDGMVVEPGDLVLGDDDGVLSIPYDDIDDVLAAAARKKVAEEEELEAIANGTVDRSWVAKALKEKGCLQVG</sequence>
<dbReference type="KEGG" id="aht:ANTHELSMS3_02669"/>
<dbReference type="CDD" id="cd16841">
    <property type="entry name" value="RraA_family"/>
    <property type="match status" value="1"/>
</dbReference>
<feature type="binding site" evidence="5">
    <location>
        <begin position="98"/>
        <end position="101"/>
    </location>
    <ligand>
        <name>substrate</name>
    </ligand>
</feature>
<dbReference type="NCBIfam" id="NF004850">
    <property type="entry name" value="PRK06201.1"/>
    <property type="match status" value="1"/>
</dbReference>